<dbReference type="GO" id="GO:0022857">
    <property type="term" value="F:transmembrane transporter activity"/>
    <property type="evidence" value="ECO:0007669"/>
    <property type="project" value="InterPro"/>
</dbReference>
<evidence type="ECO:0000313" key="9">
    <source>
        <dbReference type="Proteomes" id="UP000267821"/>
    </source>
</evidence>
<feature type="transmembrane region" description="Helical" evidence="7">
    <location>
        <begin position="252"/>
        <end position="274"/>
    </location>
</feature>
<organism evidence="8 9">
    <name type="scientific">Terfezia boudieri ATCC MYA-4762</name>
    <dbReference type="NCBI Taxonomy" id="1051890"/>
    <lineage>
        <taxon>Eukaryota</taxon>
        <taxon>Fungi</taxon>
        <taxon>Dikarya</taxon>
        <taxon>Ascomycota</taxon>
        <taxon>Pezizomycotina</taxon>
        <taxon>Pezizomycetes</taxon>
        <taxon>Pezizales</taxon>
        <taxon>Pezizaceae</taxon>
        <taxon>Terfezia</taxon>
    </lineage>
</organism>
<feature type="transmembrane region" description="Helical" evidence="7">
    <location>
        <begin position="29"/>
        <end position="50"/>
    </location>
</feature>
<dbReference type="InterPro" id="IPR052221">
    <property type="entry name" value="SLC35F_Transporter"/>
</dbReference>
<evidence type="ECO:0000256" key="6">
    <source>
        <dbReference type="ARBA" id="ARBA00023136"/>
    </source>
</evidence>
<evidence type="ECO:0000256" key="7">
    <source>
        <dbReference type="SAM" id="Phobius"/>
    </source>
</evidence>
<dbReference type="InterPro" id="IPR037185">
    <property type="entry name" value="EmrE-like"/>
</dbReference>
<comment type="similarity">
    <text evidence="2">Belongs to the SLC35F solute transporter family.</text>
</comment>
<dbReference type="EMBL" id="ML121596">
    <property type="protein sequence ID" value="RPB19173.1"/>
    <property type="molecule type" value="Genomic_DNA"/>
</dbReference>
<keyword evidence="6 7" id="KW-0472">Membrane</keyword>
<dbReference type="GO" id="GO:0016020">
    <property type="term" value="C:membrane"/>
    <property type="evidence" value="ECO:0007669"/>
    <property type="project" value="UniProtKB-SubCell"/>
</dbReference>
<accession>A0A3N4L8I4</accession>
<proteinExistence type="inferred from homology"/>
<name>A0A3N4L8I4_9PEZI</name>
<keyword evidence="3" id="KW-0813">Transport</keyword>
<keyword evidence="5 7" id="KW-1133">Transmembrane helix</keyword>
<feature type="transmembrane region" description="Helical" evidence="7">
    <location>
        <begin position="151"/>
        <end position="169"/>
    </location>
</feature>
<gene>
    <name evidence="8" type="ORF">L211DRAFT_830879</name>
</gene>
<dbReference type="Pfam" id="PF06027">
    <property type="entry name" value="SLC35F"/>
    <property type="match status" value="1"/>
</dbReference>
<dbReference type="STRING" id="1051890.A0A3N4L8I4"/>
<feature type="transmembrane region" description="Helical" evidence="7">
    <location>
        <begin position="281"/>
        <end position="301"/>
    </location>
</feature>
<feature type="transmembrane region" description="Helical" evidence="7">
    <location>
        <begin position="307"/>
        <end position="326"/>
    </location>
</feature>
<sequence>MAPNSDITTNHETPPPEREIFSFFRTKRFWLVLFIGQILALCNTGSSTFAKLLSDNGTSIPAIQNIFVYILLCLVYTPYTLYEYGFRKYVQMLSKEGWKYFILAFLDVEGNYFVVLALRYTTILSVQLIGFWAIVVVVIISFLALKVRYHWAQVSGILVACGGMGLLMASDHIHLGSSVTDGGSNELKGDLFMLLGATFYGFGNVTEEFLVSKRPLYEVVGQLGLWGIVINGVQAAIFDRDQLQSAVWNEEIGGYIVGFTLCLFTFYTIAPILFRMSSAAFFNISLLTGNFWALLIGLKVFKYTIMWLYGVAFTCIVMGLVIYYVLTDVLGESKKPWLGENQEKGVEGVGTAKREISKKAQDVEA</sequence>
<feature type="transmembrane region" description="Helical" evidence="7">
    <location>
        <begin position="100"/>
        <end position="118"/>
    </location>
</feature>
<dbReference type="InterPro" id="IPR009262">
    <property type="entry name" value="SLC35_F1/F2/F6"/>
</dbReference>
<feature type="transmembrane region" description="Helical" evidence="7">
    <location>
        <begin position="62"/>
        <end position="79"/>
    </location>
</feature>
<dbReference type="AlphaFoldDB" id="A0A3N4L8I4"/>
<evidence type="ECO:0000256" key="4">
    <source>
        <dbReference type="ARBA" id="ARBA00022692"/>
    </source>
</evidence>
<dbReference type="Proteomes" id="UP000267821">
    <property type="component" value="Unassembled WGS sequence"/>
</dbReference>
<evidence type="ECO:0000256" key="3">
    <source>
        <dbReference type="ARBA" id="ARBA00022448"/>
    </source>
</evidence>
<comment type="subcellular location">
    <subcellularLocation>
        <location evidence="1">Membrane</location>
        <topology evidence="1">Multi-pass membrane protein</topology>
    </subcellularLocation>
</comment>
<protein>
    <submittedName>
        <fullName evidence="8">DUF914-domain-containing protein</fullName>
    </submittedName>
</protein>
<keyword evidence="9" id="KW-1185">Reference proteome</keyword>
<evidence type="ECO:0000313" key="8">
    <source>
        <dbReference type="EMBL" id="RPB19173.1"/>
    </source>
</evidence>
<keyword evidence="4 7" id="KW-0812">Transmembrane</keyword>
<feature type="transmembrane region" description="Helical" evidence="7">
    <location>
        <begin position="124"/>
        <end position="144"/>
    </location>
</feature>
<dbReference type="SUPFAM" id="SSF103481">
    <property type="entry name" value="Multidrug resistance efflux transporter EmrE"/>
    <property type="match status" value="1"/>
</dbReference>
<dbReference type="InParanoid" id="A0A3N4L8I4"/>
<reference evidence="8 9" key="1">
    <citation type="journal article" date="2018" name="Nat. Ecol. Evol.">
        <title>Pezizomycetes genomes reveal the molecular basis of ectomycorrhizal truffle lifestyle.</title>
        <authorList>
            <person name="Murat C."/>
            <person name="Payen T."/>
            <person name="Noel B."/>
            <person name="Kuo A."/>
            <person name="Morin E."/>
            <person name="Chen J."/>
            <person name="Kohler A."/>
            <person name="Krizsan K."/>
            <person name="Balestrini R."/>
            <person name="Da Silva C."/>
            <person name="Montanini B."/>
            <person name="Hainaut M."/>
            <person name="Levati E."/>
            <person name="Barry K.W."/>
            <person name="Belfiori B."/>
            <person name="Cichocki N."/>
            <person name="Clum A."/>
            <person name="Dockter R.B."/>
            <person name="Fauchery L."/>
            <person name="Guy J."/>
            <person name="Iotti M."/>
            <person name="Le Tacon F."/>
            <person name="Lindquist E.A."/>
            <person name="Lipzen A."/>
            <person name="Malagnac F."/>
            <person name="Mello A."/>
            <person name="Molinier V."/>
            <person name="Miyauchi S."/>
            <person name="Poulain J."/>
            <person name="Riccioni C."/>
            <person name="Rubini A."/>
            <person name="Sitrit Y."/>
            <person name="Splivallo R."/>
            <person name="Traeger S."/>
            <person name="Wang M."/>
            <person name="Zifcakova L."/>
            <person name="Wipf D."/>
            <person name="Zambonelli A."/>
            <person name="Paolocci F."/>
            <person name="Nowrousian M."/>
            <person name="Ottonello S."/>
            <person name="Baldrian P."/>
            <person name="Spatafora J.W."/>
            <person name="Henrissat B."/>
            <person name="Nagy L.G."/>
            <person name="Aury J.M."/>
            <person name="Wincker P."/>
            <person name="Grigoriev I.V."/>
            <person name="Bonfante P."/>
            <person name="Martin F.M."/>
        </authorList>
    </citation>
    <scope>NUCLEOTIDE SEQUENCE [LARGE SCALE GENOMIC DNA]</scope>
    <source>
        <strain evidence="8 9">ATCC MYA-4762</strain>
    </source>
</reference>
<evidence type="ECO:0000256" key="2">
    <source>
        <dbReference type="ARBA" id="ARBA00007863"/>
    </source>
</evidence>
<feature type="transmembrane region" description="Helical" evidence="7">
    <location>
        <begin position="219"/>
        <end position="237"/>
    </location>
</feature>
<dbReference type="OrthoDB" id="429955at2759"/>
<dbReference type="PANTHER" id="PTHR14233">
    <property type="entry name" value="DUF914-RELATED"/>
    <property type="match status" value="1"/>
</dbReference>
<feature type="transmembrane region" description="Helical" evidence="7">
    <location>
        <begin position="189"/>
        <end position="207"/>
    </location>
</feature>
<dbReference type="PANTHER" id="PTHR14233:SF4">
    <property type="entry name" value="SOLUTE CARRIER FAMILY 35 MEMBER F2"/>
    <property type="match status" value="1"/>
</dbReference>
<evidence type="ECO:0000256" key="5">
    <source>
        <dbReference type="ARBA" id="ARBA00022989"/>
    </source>
</evidence>
<evidence type="ECO:0000256" key="1">
    <source>
        <dbReference type="ARBA" id="ARBA00004141"/>
    </source>
</evidence>